<feature type="repeat" description="PPR" evidence="2">
    <location>
        <begin position="157"/>
        <end position="191"/>
    </location>
</feature>
<organism evidence="3 4">
    <name type="scientific">Adiantum capillus-veneris</name>
    <name type="common">Maidenhair fern</name>
    <dbReference type="NCBI Taxonomy" id="13818"/>
    <lineage>
        <taxon>Eukaryota</taxon>
        <taxon>Viridiplantae</taxon>
        <taxon>Streptophyta</taxon>
        <taxon>Embryophyta</taxon>
        <taxon>Tracheophyta</taxon>
        <taxon>Polypodiopsida</taxon>
        <taxon>Polypodiidae</taxon>
        <taxon>Polypodiales</taxon>
        <taxon>Pteridineae</taxon>
        <taxon>Pteridaceae</taxon>
        <taxon>Vittarioideae</taxon>
        <taxon>Adiantum</taxon>
    </lineage>
</organism>
<reference evidence="3" key="1">
    <citation type="submission" date="2021-01" db="EMBL/GenBank/DDBJ databases">
        <title>Adiantum capillus-veneris genome.</title>
        <authorList>
            <person name="Fang Y."/>
            <person name="Liao Q."/>
        </authorList>
    </citation>
    <scope>NUCLEOTIDE SEQUENCE</scope>
    <source>
        <strain evidence="3">H3</strain>
        <tissue evidence="3">Leaf</tissue>
    </source>
</reference>
<dbReference type="AlphaFoldDB" id="A0A9D4ZB12"/>
<dbReference type="Pfam" id="PF01535">
    <property type="entry name" value="PPR"/>
    <property type="match status" value="5"/>
</dbReference>
<dbReference type="FunFam" id="1.25.40.10:FF:000158">
    <property type="entry name" value="pentatricopeptide repeat-containing protein At2g33680"/>
    <property type="match status" value="1"/>
</dbReference>
<dbReference type="GO" id="GO:0009451">
    <property type="term" value="P:RNA modification"/>
    <property type="evidence" value="ECO:0007669"/>
    <property type="project" value="InterPro"/>
</dbReference>
<evidence type="ECO:0000313" key="4">
    <source>
        <dbReference type="Proteomes" id="UP000886520"/>
    </source>
</evidence>
<gene>
    <name evidence="3" type="ORF">GOP47_0017203</name>
</gene>
<protein>
    <recommendedName>
        <fullName evidence="5">Pentatricopeptide repeat-containing protein</fullName>
    </recommendedName>
</protein>
<dbReference type="InterPro" id="IPR011990">
    <property type="entry name" value="TPR-like_helical_dom_sf"/>
</dbReference>
<dbReference type="GO" id="GO:0048731">
    <property type="term" value="P:system development"/>
    <property type="evidence" value="ECO:0007669"/>
    <property type="project" value="UniProtKB-ARBA"/>
</dbReference>
<proteinExistence type="predicted"/>
<comment type="caution">
    <text evidence="3">The sequence shown here is derived from an EMBL/GenBank/DDBJ whole genome shotgun (WGS) entry which is preliminary data.</text>
</comment>
<feature type="repeat" description="PPR" evidence="2">
    <location>
        <begin position="494"/>
        <end position="528"/>
    </location>
</feature>
<keyword evidence="1" id="KW-0677">Repeat</keyword>
<dbReference type="Gene3D" id="1.25.40.10">
    <property type="entry name" value="Tetratricopeptide repeat domain"/>
    <property type="match status" value="6"/>
</dbReference>
<dbReference type="FunFam" id="1.25.40.10:FF:000381">
    <property type="entry name" value="Pentatricopeptide repeat-containing protein"/>
    <property type="match status" value="1"/>
</dbReference>
<dbReference type="GO" id="GO:0003723">
    <property type="term" value="F:RNA binding"/>
    <property type="evidence" value="ECO:0007669"/>
    <property type="project" value="InterPro"/>
</dbReference>
<dbReference type="InterPro" id="IPR002885">
    <property type="entry name" value="PPR_rpt"/>
</dbReference>
<feature type="repeat" description="PPR" evidence="2">
    <location>
        <begin position="615"/>
        <end position="649"/>
    </location>
</feature>
<evidence type="ECO:0000256" key="2">
    <source>
        <dbReference type="PROSITE-ProRule" id="PRU00708"/>
    </source>
</evidence>
<name>A0A9D4ZB12_ADICA</name>
<keyword evidence="4" id="KW-1185">Reference proteome</keyword>
<sequence length="870" mass="96011">MPIRSRGEKLLFFAKLHRRASTHALYQTPVPPEQARRCPGQQKTEFLFANSPPPHTASRCLRRFLTYSHTHAQIHLEEALDSLDQQCRPLSQGEYLSLLQACNKCRSLTLAQHLHAHFAHYRLDTNAFLGENLLVTLTKCGALDNALQVFHSLPSRTAFAWTALISGLTDWDQPLQALVMYQKMLDDGAEPDSYTFVSLFKACGIIPNLEAGQKLHMEARQKGVINELLVGNTLVSMYGKCGAVVEAECVFLELPKRDVVTWNVMISLYLKKEQSRKALCLYRQMCEEAGSLQDDHTIMFVLQAVRALAEGEALYFLTKEDPRAMSFEIGRALHADMRHKYLSSSHVAGNTLISMYGSCGAMAHAMNAFHGLTKPDIVSKTAILSAFIEQGQDEKALQLYCRLSQEEIGSNHQTFLMAIQACGNLAEKEEACILEDGEFIKANSLKIGRAIHVDARARGLDTSLFVANTLISMYGKCGAITEAEIMFERFAHTDIISWNSMLSAYVEEGKANHALRLYRQMREEGFEPDRQTFLTVLQACDDMAIQMSNDLNGNAVEGCVTSSFPFEVGIALHADVRRRGLASDVFVGTTLIRMYGKFGCLAEAESVFCSLSCVDLVSCTAILTMLVEQGEEEKSLSFFKKMLEAGTILDEITLVGVLQASWKSGRLDIARQLDFVIVSGGLDSKSNLECVALIQAYGSSGSVSDARAILDGLSRPNLAVWNACIAANTGEVTGRTSFQMFEQMQFECFCPDAPSFASILSACTYAGLVEAGIAYLVSMSRNFSLREDVNHLLVMVDILGRAGDLVGATYLVKKVPKKAELSAWLCLLSACRIHGNVELGKSAFNHIVGLQTNDPCAYVLMSNMCLDTRL</sequence>
<accession>A0A9D4ZB12</accession>
<evidence type="ECO:0008006" key="5">
    <source>
        <dbReference type="Google" id="ProtNLM"/>
    </source>
</evidence>
<dbReference type="Pfam" id="PF13041">
    <property type="entry name" value="PPR_2"/>
    <property type="match status" value="2"/>
</dbReference>
<dbReference type="EMBL" id="JABFUD020000016">
    <property type="protein sequence ID" value="KAI5068858.1"/>
    <property type="molecule type" value="Genomic_DNA"/>
</dbReference>
<dbReference type="PROSITE" id="PS51375">
    <property type="entry name" value="PPR"/>
    <property type="match status" value="4"/>
</dbReference>
<dbReference type="OrthoDB" id="1899166at2759"/>
<dbReference type="FunFam" id="1.25.40.10:FF:000343">
    <property type="entry name" value="Pentatricopeptide repeat-containing protein At3g58590"/>
    <property type="match status" value="1"/>
</dbReference>
<dbReference type="Proteomes" id="UP000886520">
    <property type="component" value="Chromosome 16"/>
</dbReference>
<evidence type="ECO:0000313" key="3">
    <source>
        <dbReference type="EMBL" id="KAI5068858.1"/>
    </source>
</evidence>
<dbReference type="InterPro" id="IPR046960">
    <property type="entry name" value="PPR_At4g14850-like_plant"/>
</dbReference>
<dbReference type="NCBIfam" id="TIGR00756">
    <property type="entry name" value="PPR"/>
    <property type="match status" value="4"/>
</dbReference>
<evidence type="ECO:0000256" key="1">
    <source>
        <dbReference type="ARBA" id="ARBA00022737"/>
    </source>
</evidence>
<dbReference type="PANTHER" id="PTHR47926">
    <property type="entry name" value="PENTATRICOPEPTIDE REPEAT-CONTAINING PROTEIN"/>
    <property type="match status" value="1"/>
</dbReference>
<feature type="repeat" description="PPR" evidence="2">
    <location>
        <begin position="258"/>
        <end position="292"/>
    </location>
</feature>